<name>A0A7D5LAJ5_9EURY</name>
<feature type="transmembrane region" description="Helical" evidence="2">
    <location>
        <begin position="32"/>
        <end position="50"/>
    </location>
</feature>
<keyword evidence="4" id="KW-1185">Reference proteome</keyword>
<gene>
    <name evidence="3" type="ORF">HUG12_09645</name>
</gene>
<evidence type="ECO:0000313" key="4">
    <source>
        <dbReference type="Proteomes" id="UP000509626"/>
    </source>
</evidence>
<sequence>MDDTLKLIGAATGVIGLGLLSAYYTGTWEDELVLYLGLLVLAGGLLYIVVKRGYLESVTEKLEAADSLTPGFGTVKDLDVLWADLQAWEAEDPRNTELVWNHQLTDTSMIAVPAENPEFFLYSIMTPTKTEGEDLHIVVETTTGSILHHVSNDEDYEYEKNRPFDSVPFVQEFRLAMMLNVMERKEVKNWFKKASLGQLPGGYRPTPMDRETEQAMTDATNGQWHAEHPDEGVGEADRDE</sequence>
<reference evidence="3 4" key="1">
    <citation type="submission" date="2020-06" db="EMBL/GenBank/DDBJ databases">
        <title>NJ-3-1, isolated from saline soil.</title>
        <authorList>
            <person name="Cui H.L."/>
            <person name="Shi X."/>
        </authorList>
    </citation>
    <scope>NUCLEOTIDE SEQUENCE [LARGE SCALE GENOMIC DNA]</scope>
    <source>
        <strain evidence="3 4">NJ-3-1</strain>
    </source>
</reference>
<keyword evidence="2" id="KW-1133">Transmembrane helix</keyword>
<dbReference type="KEGG" id="halu:HUG12_09645"/>
<evidence type="ECO:0000256" key="1">
    <source>
        <dbReference type="SAM" id="MobiDB-lite"/>
    </source>
</evidence>
<proteinExistence type="predicted"/>
<dbReference type="Proteomes" id="UP000509626">
    <property type="component" value="Chromosome"/>
</dbReference>
<dbReference type="EMBL" id="CP058579">
    <property type="protein sequence ID" value="QLG61968.1"/>
    <property type="molecule type" value="Genomic_DNA"/>
</dbReference>
<feature type="compositionally biased region" description="Polar residues" evidence="1">
    <location>
        <begin position="214"/>
        <end position="223"/>
    </location>
</feature>
<accession>A0A7D5LAJ5</accession>
<dbReference type="AlphaFoldDB" id="A0A7D5LAJ5"/>
<keyword evidence="2" id="KW-0472">Membrane</keyword>
<evidence type="ECO:0000313" key="3">
    <source>
        <dbReference type="EMBL" id="QLG61968.1"/>
    </source>
</evidence>
<protein>
    <submittedName>
        <fullName evidence="3">Uncharacterized protein</fullName>
    </submittedName>
</protein>
<organism evidence="3 4">
    <name type="scientific">Halorarum salinum</name>
    <dbReference type="NCBI Taxonomy" id="2743089"/>
    <lineage>
        <taxon>Archaea</taxon>
        <taxon>Methanobacteriati</taxon>
        <taxon>Methanobacteriota</taxon>
        <taxon>Stenosarchaea group</taxon>
        <taxon>Halobacteria</taxon>
        <taxon>Halobacteriales</taxon>
        <taxon>Haloferacaceae</taxon>
        <taxon>Halorarum</taxon>
    </lineage>
</organism>
<dbReference type="GeneID" id="56037722"/>
<feature type="transmembrane region" description="Helical" evidence="2">
    <location>
        <begin position="7"/>
        <end position="26"/>
    </location>
</feature>
<keyword evidence="2" id="KW-0812">Transmembrane</keyword>
<feature type="region of interest" description="Disordered" evidence="1">
    <location>
        <begin position="201"/>
        <end position="240"/>
    </location>
</feature>
<evidence type="ECO:0000256" key="2">
    <source>
        <dbReference type="SAM" id="Phobius"/>
    </source>
</evidence>
<dbReference type="RefSeq" id="WP_179268553.1">
    <property type="nucleotide sequence ID" value="NZ_CP058579.1"/>
</dbReference>